<dbReference type="EMBL" id="BFEA01000051">
    <property type="protein sequence ID" value="GBG64544.1"/>
    <property type="molecule type" value="Genomic_DNA"/>
</dbReference>
<feature type="region of interest" description="Disordered" evidence="2">
    <location>
        <begin position="182"/>
        <end position="284"/>
    </location>
</feature>
<dbReference type="Proteomes" id="UP000265515">
    <property type="component" value="Unassembled WGS sequence"/>
</dbReference>
<name>A0A388K396_CHABU</name>
<keyword evidence="1" id="KW-0175">Coiled coil</keyword>
<dbReference type="AlphaFoldDB" id="A0A388K396"/>
<feature type="region of interest" description="Disordered" evidence="2">
    <location>
        <begin position="384"/>
        <end position="414"/>
    </location>
</feature>
<sequence>MDALAQAAMPDSASKLLGVALPAAAATKVIKMATTIARARYKKLVETIEAAEAHAFAIGVGKLPSGRFSESGVPENSVPDLGTIRDGQVHVSKAPDPERPAGLVISAPVHGVQRLGDRYQDNTSELAANCEVTVQQADLRHSCWRPESVQTRNGSGGITHHHSAERVQSLQTLRLADHQKTATGFVPNNGPNASVIKEPLDGHGCWKSGSTVTTNGSRAGRPQSSEGPHLVQAEGHRPKATEYTPNHVASDQSTAQRGCRQPPANVETGHTSQGNHQHAAPDRYESPAELVQEVRGGTEKAFGIGVNDRERELLRMLERVLNGDAMKTGAVLKSEGGFEENGSSKPHGGKEGSLRGSTANAAGANAHVDCNVDVSTLDRPVASGRIHESMSEETEKRRHGQDTCTPGESMPGPDTVEEVVISAVQREVENAVAEVKLRMLEERRNELERHKQRMEREKQEAVAKVLEEEKRRQRQIEEAREREIVKMMDAAVQKVEERMKRVMERERQCAEDEQRRAAMEAEAMVIINWEREREKRCTSRSEEGHDIALQHSCQAHNQDQAEVAAVSEVTAEAAGKLDAVFSACDYYKKPTGTAKVNDVLTETAGGAETLVAGKRPTIAGDQMENSGGSLIFSEARMVVTTFASLGYTSTRYSSPASPEMPEDRTALVLKEGYELMILVRRYYDPVK</sequence>
<feature type="compositionally biased region" description="Polar residues" evidence="2">
    <location>
        <begin position="208"/>
        <end position="226"/>
    </location>
</feature>
<keyword evidence="4" id="KW-1185">Reference proteome</keyword>
<evidence type="ECO:0000256" key="1">
    <source>
        <dbReference type="SAM" id="Coils"/>
    </source>
</evidence>
<evidence type="ECO:0000313" key="3">
    <source>
        <dbReference type="EMBL" id="GBG64544.1"/>
    </source>
</evidence>
<organism evidence="3 4">
    <name type="scientific">Chara braunii</name>
    <name type="common">Braun's stonewort</name>
    <dbReference type="NCBI Taxonomy" id="69332"/>
    <lineage>
        <taxon>Eukaryota</taxon>
        <taxon>Viridiplantae</taxon>
        <taxon>Streptophyta</taxon>
        <taxon>Charophyceae</taxon>
        <taxon>Charales</taxon>
        <taxon>Characeae</taxon>
        <taxon>Chara</taxon>
    </lineage>
</organism>
<feature type="compositionally biased region" description="Basic and acidic residues" evidence="2">
    <location>
        <begin position="385"/>
        <end position="396"/>
    </location>
</feature>
<evidence type="ECO:0000256" key="2">
    <source>
        <dbReference type="SAM" id="MobiDB-lite"/>
    </source>
</evidence>
<protein>
    <submittedName>
        <fullName evidence="3">Uncharacterized protein</fullName>
    </submittedName>
</protein>
<feature type="region of interest" description="Disordered" evidence="2">
    <location>
        <begin position="335"/>
        <end position="358"/>
    </location>
</feature>
<feature type="coiled-coil region" evidence="1">
    <location>
        <begin position="430"/>
        <end position="522"/>
    </location>
</feature>
<reference evidence="3 4" key="1">
    <citation type="journal article" date="2018" name="Cell">
        <title>The Chara Genome: Secondary Complexity and Implications for Plant Terrestrialization.</title>
        <authorList>
            <person name="Nishiyama T."/>
            <person name="Sakayama H."/>
            <person name="Vries J.D."/>
            <person name="Buschmann H."/>
            <person name="Saint-Marcoux D."/>
            <person name="Ullrich K.K."/>
            <person name="Haas F.B."/>
            <person name="Vanderstraeten L."/>
            <person name="Becker D."/>
            <person name="Lang D."/>
            <person name="Vosolsobe S."/>
            <person name="Rombauts S."/>
            <person name="Wilhelmsson P.K.I."/>
            <person name="Janitza P."/>
            <person name="Kern R."/>
            <person name="Heyl A."/>
            <person name="Rumpler F."/>
            <person name="Villalobos L.I.A.C."/>
            <person name="Clay J.M."/>
            <person name="Skokan R."/>
            <person name="Toyoda A."/>
            <person name="Suzuki Y."/>
            <person name="Kagoshima H."/>
            <person name="Schijlen E."/>
            <person name="Tajeshwar N."/>
            <person name="Catarino B."/>
            <person name="Hetherington A.J."/>
            <person name="Saltykova A."/>
            <person name="Bonnot C."/>
            <person name="Breuninger H."/>
            <person name="Symeonidi A."/>
            <person name="Radhakrishnan G.V."/>
            <person name="Van Nieuwerburgh F."/>
            <person name="Deforce D."/>
            <person name="Chang C."/>
            <person name="Karol K.G."/>
            <person name="Hedrich R."/>
            <person name="Ulvskov P."/>
            <person name="Glockner G."/>
            <person name="Delwiche C.F."/>
            <person name="Petrasek J."/>
            <person name="Van de Peer Y."/>
            <person name="Friml J."/>
            <person name="Beilby M."/>
            <person name="Dolan L."/>
            <person name="Kohara Y."/>
            <person name="Sugano S."/>
            <person name="Fujiyama A."/>
            <person name="Delaux P.-M."/>
            <person name="Quint M."/>
            <person name="TheiBen G."/>
            <person name="Hagemann M."/>
            <person name="Harholt J."/>
            <person name="Dunand C."/>
            <person name="Zachgo S."/>
            <person name="Langdale J."/>
            <person name="Maumus F."/>
            <person name="Straeten D.V.D."/>
            <person name="Gould S.B."/>
            <person name="Rensing S.A."/>
        </authorList>
    </citation>
    <scope>NUCLEOTIDE SEQUENCE [LARGE SCALE GENOMIC DNA]</scope>
    <source>
        <strain evidence="3 4">S276</strain>
    </source>
</reference>
<gene>
    <name evidence="3" type="ORF">CBR_g45240</name>
</gene>
<evidence type="ECO:0000313" key="4">
    <source>
        <dbReference type="Proteomes" id="UP000265515"/>
    </source>
</evidence>
<accession>A0A388K396</accession>
<feature type="compositionally biased region" description="Polar residues" evidence="2">
    <location>
        <begin position="243"/>
        <end position="256"/>
    </location>
</feature>
<comment type="caution">
    <text evidence="3">The sequence shown here is derived from an EMBL/GenBank/DDBJ whole genome shotgun (WGS) entry which is preliminary data.</text>
</comment>
<dbReference type="Gramene" id="GBG64544">
    <property type="protein sequence ID" value="GBG64544"/>
    <property type="gene ID" value="CBR_g45240"/>
</dbReference>
<proteinExistence type="predicted"/>